<keyword evidence="4" id="KW-1133">Transmembrane helix</keyword>
<dbReference type="Pfam" id="PF00512">
    <property type="entry name" value="HisKA"/>
    <property type="match status" value="1"/>
</dbReference>
<dbReference type="InterPro" id="IPR005467">
    <property type="entry name" value="His_kinase_dom"/>
</dbReference>
<keyword evidence="7" id="KW-1185">Reference proteome</keyword>
<keyword evidence="4" id="KW-0472">Membrane</keyword>
<dbReference type="InterPro" id="IPR036890">
    <property type="entry name" value="HATPase_C_sf"/>
</dbReference>
<dbReference type="SUPFAM" id="SSF47384">
    <property type="entry name" value="Homodimeric domain of signal transducing histidine kinase"/>
    <property type="match status" value="1"/>
</dbReference>
<evidence type="ECO:0000313" key="6">
    <source>
        <dbReference type="EMBL" id="MCE4536323.1"/>
    </source>
</evidence>
<dbReference type="InterPro" id="IPR003661">
    <property type="entry name" value="HisK_dim/P_dom"/>
</dbReference>
<proteinExistence type="predicted"/>
<dbReference type="Proteomes" id="UP001201463">
    <property type="component" value="Unassembled WGS sequence"/>
</dbReference>
<feature type="transmembrane region" description="Helical" evidence="4">
    <location>
        <begin position="85"/>
        <end position="103"/>
    </location>
</feature>
<dbReference type="RefSeq" id="WP_233389489.1">
    <property type="nucleotide sequence ID" value="NZ_JAJTWT010000001.1"/>
</dbReference>
<feature type="domain" description="Histidine kinase" evidence="5">
    <location>
        <begin position="197"/>
        <end position="405"/>
    </location>
</feature>
<dbReference type="Pfam" id="PF02518">
    <property type="entry name" value="HATPase_c"/>
    <property type="match status" value="1"/>
</dbReference>
<evidence type="ECO:0000256" key="2">
    <source>
        <dbReference type="ARBA" id="ARBA00012438"/>
    </source>
</evidence>
<protein>
    <recommendedName>
        <fullName evidence="2">histidine kinase</fullName>
        <ecNumber evidence="2">2.7.13.3</ecNumber>
    </recommendedName>
</protein>
<keyword evidence="4" id="KW-0812">Transmembrane</keyword>
<evidence type="ECO:0000313" key="7">
    <source>
        <dbReference type="Proteomes" id="UP001201463"/>
    </source>
</evidence>
<name>A0ABS8XCM5_9BURK</name>
<evidence type="ECO:0000259" key="5">
    <source>
        <dbReference type="PROSITE" id="PS50109"/>
    </source>
</evidence>
<dbReference type="PROSITE" id="PS50109">
    <property type="entry name" value="HIS_KIN"/>
    <property type="match status" value="1"/>
</dbReference>
<dbReference type="CDD" id="cd00082">
    <property type="entry name" value="HisKA"/>
    <property type="match status" value="1"/>
</dbReference>
<dbReference type="InterPro" id="IPR036097">
    <property type="entry name" value="HisK_dim/P_sf"/>
</dbReference>
<dbReference type="EMBL" id="JAJTWT010000001">
    <property type="protein sequence ID" value="MCE4536323.1"/>
    <property type="molecule type" value="Genomic_DNA"/>
</dbReference>
<organism evidence="6 7">
    <name type="scientific">Pelomonas caseinilytica</name>
    <dbReference type="NCBI Taxonomy" id="2906763"/>
    <lineage>
        <taxon>Bacteria</taxon>
        <taxon>Pseudomonadati</taxon>
        <taxon>Pseudomonadota</taxon>
        <taxon>Betaproteobacteria</taxon>
        <taxon>Burkholderiales</taxon>
        <taxon>Sphaerotilaceae</taxon>
        <taxon>Roseateles</taxon>
    </lineage>
</organism>
<dbReference type="PANTHER" id="PTHR45569:SF1">
    <property type="entry name" value="SENSOR PROTEIN KDPD"/>
    <property type="match status" value="1"/>
</dbReference>
<feature type="transmembrane region" description="Helical" evidence="4">
    <location>
        <begin position="61"/>
        <end position="78"/>
    </location>
</feature>
<dbReference type="InterPro" id="IPR004358">
    <property type="entry name" value="Sig_transdc_His_kin-like_C"/>
</dbReference>
<accession>A0ABS8XCM5</accession>
<keyword evidence="3" id="KW-0597">Phosphoprotein</keyword>
<reference evidence="6 7" key="1">
    <citation type="submission" date="2021-12" db="EMBL/GenBank/DDBJ databases">
        <title>Genome seq of p7.</title>
        <authorList>
            <person name="Seo T."/>
        </authorList>
    </citation>
    <scope>NUCLEOTIDE SEQUENCE [LARGE SCALE GENOMIC DNA]</scope>
    <source>
        <strain evidence="6 7">P7</strain>
    </source>
</reference>
<dbReference type="InterPro" id="IPR003594">
    <property type="entry name" value="HATPase_dom"/>
</dbReference>
<dbReference type="GO" id="GO:0016301">
    <property type="term" value="F:kinase activity"/>
    <property type="evidence" value="ECO:0007669"/>
    <property type="project" value="UniProtKB-KW"/>
</dbReference>
<comment type="catalytic activity">
    <reaction evidence="1">
        <text>ATP + protein L-histidine = ADP + protein N-phospho-L-histidine.</text>
        <dbReference type="EC" id="2.7.13.3"/>
    </reaction>
</comment>
<dbReference type="SMART" id="SM00387">
    <property type="entry name" value="HATPase_c"/>
    <property type="match status" value="1"/>
</dbReference>
<dbReference type="Gene3D" id="3.30.565.10">
    <property type="entry name" value="Histidine kinase-like ATPase, C-terminal domain"/>
    <property type="match status" value="1"/>
</dbReference>
<evidence type="ECO:0000256" key="3">
    <source>
        <dbReference type="ARBA" id="ARBA00022553"/>
    </source>
</evidence>
<evidence type="ECO:0000256" key="4">
    <source>
        <dbReference type="SAM" id="Phobius"/>
    </source>
</evidence>
<feature type="transmembrane region" description="Helical" evidence="4">
    <location>
        <begin position="158"/>
        <end position="177"/>
    </location>
</feature>
<dbReference type="InterPro" id="IPR052023">
    <property type="entry name" value="Histidine_kinase_KdpD"/>
</dbReference>
<comment type="caution">
    <text evidence="6">The sequence shown here is derived from an EMBL/GenBank/DDBJ whole genome shotgun (WGS) entry which is preliminary data.</text>
</comment>
<dbReference type="SUPFAM" id="SSF55874">
    <property type="entry name" value="ATPase domain of HSP90 chaperone/DNA topoisomerase II/histidine kinase"/>
    <property type="match status" value="1"/>
</dbReference>
<dbReference type="EC" id="2.7.13.3" evidence="2"/>
<sequence>MHTRSRQARLASLLDGALDSVEEMIRKRRSVALLGLAGHGLYHFLWTAVYPQPYESVELRSALAAMFVVFLLPTRWLLRMGSAWSVCWHLTFMLNLPFFFTYMALRNDSWQWVMGLEAALLLMHLLTSGTLTIVLTALGVTLGALCAEPFGIEWQNCLVMQAWPVLLFGLVAAAVLSRSRLQHSRRKTAALMSYAGYIAHEMRTPLASIAARASMTREGTTAASEDREQHLAELSREVQRTFALIDILLTNVDPMRHTSGRGTEDTQARQDWALISDVIAEALLRYPFRDAAERERVQVRVLEDCPVRGSPLLLQHVVMNLVRNAFEHCSAGGVVVLGITARRRAQDCELSIEDNGRGFAAAGWEQAGLGLMFCHSVARSIGGNLRVLASPSGGCSVKLNLPSASAY</sequence>
<feature type="transmembrane region" description="Helical" evidence="4">
    <location>
        <begin position="31"/>
        <end position="49"/>
    </location>
</feature>
<dbReference type="Gene3D" id="1.10.287.130">
    <property type="match status" value="1"/>
</dbReference>
<dbReference type="SMART" id="SM00388">
    <property type="entry name" value="HisKA"/>
    <property type="match status" value="1"/>
</dbReference>
<keyword evidence="6" id="KW-0418">Kinase</keyword>
<dbReference type="PRINTS" id="PR00344">
    <property type="entry name" value="BCTRLSENSOR"/>
</dbReference>
<dbReference type="PANTHER" id="PTHR45569">
    <property type="entry name" value="SENSOR PROTEIN KDPD"/>
    <property type="match status" value="1"/>
</dbReference>
<gene>
    <name evidence="6" type="ORF">LXT12_03520</name>
</gene>
<evidence type="ECO:0000256" key="1">
    <source>
        <dbReference type="ARBA" id="ARBA00000085"/>
    </source>
</evidence>
<keyword evidence="6" id="KW-0808">Transferase</keyword>